<evidence type="ECO:0000256" key="1">
    <source>
        <dbReference type="ARBA" id="ARBA00000014"/>
    </source>
</evidence>
<evidence type="ECO:0000256" key="6">
    <source>
        <dbReference type="ARBA" id="ARBA00013189"/>
    </source>
</evidence>
<dbReference type="InterPro" id="IPR036291">
    <property type="entry name" value="NAD(P)-bd_dom_sf"/>
</dbReference>
<dbReference type="EC" id="5.1.3.7" evidence="5"/>
<keyword evidence="11" id="KW-0812">Transmembrane</keyword>
<keyword evidence="11" id="KW-1133">Transmembrane helix</keyword>
<dbReference type="Gene3D" id="3.40.50.720">
    <property type="entry name" value="NAD(P)-binding Rossmann-like Domain"/>
    <property type="match status" value="2"/>
</dbReference>
<evidence type="ECO:0000256" key="2">
    <source>
        <dbReference type="ARBA" id="ARBA00000083"/>
    </source>
</evidence>
<dbReference type="GO" id="GO:0003978">
    <property type="term" value="F:UDP-glucose 4-epimerase activity"/>
    <property type="evidence" value="ECO:0007669"/>
    <property type="project" value="UniProtKB-EC"/>
</dbReference>
<feature type="domain" description="NAD-dependent epimerase/dehydratase" evidence="12">
    <location>
        <begin position="114"/>
        <end position="327"/>
    </location>
</feature>
<keyword evidence="14" id="KW-1185">Reference proteome</keyword>
<dbReference type="Pfam" id="PF01370">
    <property type="entry name" value="Epimerase"/>
    <property type="match status" value="2"/>
</dbReference>
<evidence type="ECO:0000256" key="11">
    <source>
        <dbReference type="SAM" id="Phobius"/>
    </source>
</evidence>
<comment type="cofactor">
    <cofactor evidence="3">
        <name>NAD(+)</name>
        <dbReference type="ChEBI" id="CHEBI:57540"/>
    </cofactor>
</comment>
<comment type="catalytic activity">
    <reaction evidence="1">
        <text>UDP-N-acetyl-alpha-D-glucosamine = UDP-N-acetyl-alpha-D-galactosamine</text>
        <dbReference type="Rhea" id="RHEA:20517"/>
        <dbReference type="ChEBI" id="CHEBI:57705"/>
        <dbReference type="ChEBI" id="CHEBI:67138"/>
        <dbReference type="EC" id="5.1.3.7"/>
    </reaction>
</comment>
<reference evidence="14" key="1">
    <citation type="submission" date="2003-08" db="EMBL/GenBank/DDBJ databases">
        <authorList>
            <person name="Birren B."/>
            <person name="Nusbaum C."/>
            <person name="Abebe A."/>
            <person name="Abouelleil A."/>
            <person name="Adekoya E."/>
            <person name="Ait-zahra M."/>
            <person name="Allen N."/>
            <person name="Allen T."/>
            <person name="An P."/>
            <person name="Anderson M."/>
            <person name="Anderson S."/>
            <person name="Arachchi H."/>
            <person name="Armbruster J."/>
            <person name="Bachantsang P."/>
            <person name="Baldwin J."/>
            <person name="Barry A."/>
            <person name="Bayul T."/>
            <person name="Blitshsteyn B."/>
            <person name="Bloom T."/>
            <person name="Blye J."/>
            <person name="Boguslavskiy L."/>
            <person name="Borowsky M."/>
            <person name="Boukhgalter B."/>
            <person name="Brunache A."/>
            <person name="Butler J."/>
            <person name="Calixte N."/>
            <person name="Calvo S."/>
            <person name="Camarata J."/>
            <person name="Campo K."/>
            <person name="Chang J."/>
            <person name="Cheshatsang Y."/>
            <person name="Citroen M."/>
            <person name="Collymore A."/>
            <person name="Considine T."/>
            <person name="Cook A."/>
            <person name="Cooke P."/>
            <person name="Corum B."/>
            <person name="Cuomo C."/>
            <person name="David R."/>
            <person name="Dawoe T."/>
            <person name="Degray S."/>
            <person name="Dodge S."/>
            <person name="Dooley K."/>
            <person name="Dorje P."/>
            <person name="Dorjee K."/>
            <person name="Dorris L."/>
            <person name="Duffey N."/>
            <person name="Dupes A."/>
            <person name="Elkins T."/>
            <person name="Engels R."/>
            <person name="Erickson J."/>
            <person name="Farina A."/>
            <person name="Faro S."/>
            <person name="Ferreira P."/>
            <person name="Fischer H."/>
            <person name="Fitzgerald M."/>
            <person name="Foley K."/>
            <person name="Gage D."/>
            <person name="Galagan J."/>
            <person name="Gearin G."/>
            <person name="Gnerre S."/>
            <person name="Gnirke A."/>
            <person name="Goyette A."/>
            <person name="Graham J."/>
            <person name="Grandbois E."/>
            <person name="Gyaltsen K."/>
            <person name="Hafez N."/>
            <person name="Hagopian D."/>
            <person name="Hagos B."/>
            <person name="Hall J."/>
            <person name="Hatcher B."/>
            <person name="Heller A."/>
            <person name="Higgins H."/>
            <person name="Honan T."/>
            <person name="Horn A."/>
            <person name="Houde N."/>
            <person name="Hughes L."/>
            <person name="Hulme W."/>
            <person name="Husby E."/>
            <person name="Iliev I."/>
            <person name="Jaffe D."/>
            <person name="Jones C."/>
            <person name="Kamal M."/>
            <person name="Kamat A."/>
            <person name="Kamvysselis M."/>
            <person name="Karlsson E."/>
            <person name="Kells C."/>
            <person name="Kieu A."/>
            <person name="Kisner P."/>
            <person name="Kodira C."/>
            <person name="Kulbokas E."/>
            <person name="Labutti K."/>
            <person name="Lama D."/>
            <person name="Landers T."/>
            <person name="Leger J."/>
            <person name="Levine S."/>
            <person name="Lewis D."/>
            <person name="Lewis T."/>
            <person name="Lindblad-toh K."/>
            <person name="Liu X."/>
            <person name="Lokyitsang T."/>
            <person name="Lokyitsang Y."/>
            <person name="Lucien O."/>
            <person name="Lui A."/>
            <person name="Ma L.J."/>
            <person name="Mabbitt R."/>
            <person name="Macdonald J."/>
            <person name="Maclean C."/>
            <person name="Major J."/>
            <person name="Manning J."/>
            <person name="Marabella R."/>
            <person name="Maru K."/>
            <person name="Matthews C."/>
            <person name="Mauceli E."/>
            <person name="Mccarthy M."/>
            <person name="Mcdonough S."/>
            <person name="Mcghee T."/>
            <person name="Meldrim J."/>
            <person name="Meneus L."/>
            <person name="Mesirov J."/>
            <person name="Mihalev A."/>
            <person name="Mihova T."/>
            <person name="Mikkelsen T."/>
            <person name="Mlenga V."/>
            <person name="Moru K."/>
            <person name="Mozes J."/>
            <person name="Mulrain L."/>
            <person name="Munson G."/>
            <person name="Naylor J."/>
            <person name="Newes C."/>
            <person name="Nguyen C."/>
            <person name="Nguyen N."/>
            <person name="Nguyen T."/>
            <person name="Nicol R."/>
            <person name="Nielsen C."/>
            <person name="Nizzari M."/>
            <person name="Norbu C."/>
            <person name="Norbu N."/>
            <person name="O'donnell P."/>
            <person name="Okoawo O."/>
            <person name="O'leary S."/>
            <person name="Omotosho B."/>
            <person name="O'neill K."/>
            <person name="Osman S."/>
            <person name="Parker S."/>
            <person name="Perrin D."/>
            <person name="Phunkhang P."/>
            <person name="Piqani B."/>
            <person name="Purcell S."/>
            <person name="Rachupka T."/>
            <person name="Ramasamy U."/>
            <person name="Rameau R."/>
            <person name="Ray V."/>
            <person name="Raymond C."/>
            <person name="Retta R."/>
            <person name="Richardson S."/>
            <person name="Rise C."/>
            <person name="Rodriguez J."/>
            <person name="Rogers J."/>
            <person name="Rogov P."/>
            <person name="Rutman M."/>
            <person name="Schupbach R."/>
            <person name="Seaman C."/>
            <person name="Settipalli S."/>
            <person name="Sharpe T."/>
            <person name="Sheridan J."/>
            <person name="Sherpa N."/>
            <person name="Shi J."/>
            <person name="Smirnov S."/>
            <person name="Smith C."/>
            <person name="Sougnez C."/>
            <person name="Spencer B."/>
            <person name="Stalker J."/>
            <person name="Stange-thomann N."/>
            <person name="Stavropoulos S."/>
            <person name="Stetson K."/>
            <person name="Stone C."/>
            <person name="Stone S."/>
            <person name="Stubbs M."/>
            <person name="Talamas J."/>
            <person name="Tchuinga P."/>
            <person name="Tenzing P."/>
            <person name="Tesfaye S."/>
            <person name="Theodore J."/>
            <person name="Thoulutsang Y."/>
            <person name="Topham K."/>
            <person name="Towey S."/>
            <person name="Tsamla T."/>
            <person name="Tsomo N."/>
            <person name="Vallee D."/>
            <person name="Vassiliev H."/>
            <person name="Venkataraman V."/>
            <person name="Vinson J."/>
            <person name="Vo A."/>
            <person name="Wade C."/>
            <person name="Wang S."/>
            <person name="Wangchuk T."/>
            <person name="Wangdi T."/>
            <person name="Whittaker C."/>
            <person name="Wilkinson J."/>
            <person name="Wu Y."/>
            <person name="Wyman D."/>
            <person name="Yadav S."/>
            <person name="Yang S."/>
            <person name="Yang X."/>
            <person name="Yeager S."/>
            <person name="Yee E."/>
            <person name="Young G."/>
            <person name="Zainoun J."/>
            <person name="Zembeck L."/>
            <person name="Zimmer A."/>
            <person name="Zody M."/>
            <person name="Lander E."/>
        </authorList>
    </citation>
    <scope>NUCLEOTIDE SEQUENCE [LARGE SCALE GENOMIC DNA]</scope>
</reference>
<dbReference type="GO" id="GO:0003974">
    <property type="term" value="F:UDP-N-acetylglucosamine 4-epimerase activity"/>
    <property type="evidence" value="ECO:0007669"/>
    <property type="project" value="UniProtKB-EC"/>
</dbReference>
<dbReference type="Gene3D" id="3.90.25.10">
    <property type="entry name" value="UDP-galactose 4-epimerase, domain 1"/>
    <property type="match status" value="1"/>
</dbReference>
<organism evidence="13 14">
    <name type="scientific">Ciona savignyi</name>
    <name type="common">Pacific transparent sea squirt</name>
    <dbReference type="NCBI Taxonomy" id="51511"/>
    <lineage>
        <taxon>Eukaryota</taxon>
        <taxon>Metazoa</taxon>
        <taxon>Chordata</taxon>
        <taxon>Tunicata</taxon>
        <taxon>Ascidiacea</taxon>
        <taxon>Phlebobranchia</taxon>
        <taxon>Cionidae</taxon>
        <taxon>Ciona</taxon>
    </lineage>
</organism>
<name>H2YDP2_CIOSA</name>
<evidence type="ECO:0000256" key="10">
    <source>
        <dbReference type="ARBA" id="ARBA00031827"/>
    </source>
</evidence>
<reference evidence="13" key="2">
    <citation type="submission" date="2025-08" db="UniProtKB">
        <authorList>
            <consortium name="Ensembl"/>
        </authorList>
    </citation>
    <scope>IDENTIFICATION</scope>
</reference>
<dbReference type="EC" id="5.1.3.2" evidence="6"/>
<evidence type="ECO:0000256" key="5">
    <source>
        <dbReference type="ARBA" id="ARBA00013175"/>
    </source>
</evidence>
<dbReference type="PANTHER" id="PTHR43725:SF47">
    <property type="entry name" value="UDP-GLUCOSE 4-EPIMERASE"/>
    <property type="match status" value="1"/>
</dbReference>
<dbReference type="PANTHER" id="PTHR43725">
    <property type="entry name" value="UDP-GLUCOSE 4-EPIMERASE"/>
    <property type="match status" value="1"/>
</dbReference>
<sequence>VKYVLVTGGAGYIGSHTVVELIQEGYVPVVLDNCCNSTKGKDQRVIKGLVLVRKTLRILIVLLQSRFLRKDNIIFAIIFLPLVLGVEYIINKKLNILILILPESLKRIKLITGKNVIFYEYDLLDKEKLESVFQKYNFFAVIHFAGLKSVTESIEKPMEYYEVNLGVTINLIECMKEYNVTKVVFSSSATVYGPPQKLPVDEDHRVGKGLTNPYGKTKFFIEEIFRDLAKAEDGWHIALLRYFNPVGSHVSGLIGEDPQGIPNNLMPYVSQVAIGRLPFLNVFGNDYDTHDGTGVRDFIHVVDLAKGHTAALKKMDSIDGCKAINLGTGTGYSVLEAVVALEKASGKKVPYKFGPRRPGDLGDVHANPNLAGKFLEWRAVKSLDDMCTDLWKWQTMNPQGYEITPDTD</sequence>
<accession>H2YDP2</accession>
<dbReference type="FunCoup" id="H2YDP2">
    <property type="interactions" value="13"/>
</dbReference>
<keyword evidence="9" id="KW-0413">Isomerase</keyword>
<dbReference type="InParanoid" id="H2YDP2"/>
<dbReference type="NCBIfam" id="TIGR01179">
    <property type="entry name" value="galE"/>
    <property type="match status" value="1"/>
</dbReference>
<dbReference type="CDD" id="cd05247">
    <property type="entry name" value="UDP_G4E_1_SDR_e"/>
    <property type="match status" value="1"/>
</dbReference>
<keyword evidence="11" id="KW-0472">Membrane</keyword>
<dbReference type="InterPro" id="IPR001509">
    <property type="entry name" value="Epimerase_deHydtase"/>
</dbReference>
<keyword evidence="7" id="KW-0520">NAD</keyword>
<feature type="transmembrane region" description="Helical" evidence="11">
    <location>
        <begin position="73"/>
        <end position="90"/>
    </location>
</feature>
<evidence type="ECO:0000256" key="9">
    <source>
        <dbReference type="ARBA" id="ARBA00023235"/>
    </source>
</evidence>
<reference evidence="13" key="3">
    <citation type="submission" date="2025-09" db="UniProtKB">
        <authorList>
            <consortium name="Ensembl"/>
        </authorList>
    </citation>
    <scope>IDENTIFICATION</scope>
</reference>
<evidence type="ECO:0000313" key="13">
    <source>
        <dbReference type="Ensembl" id="ENSCSAVP00000003440.1"/>
    </source>
</evidence>
<dbReference type="GO" id="GO:0033499">
    <property type="term" value="P:galactose catabolic process via UDP-galactose, Leloir pathway"/>
    <property type="evidence" value="ECO:0007669"/>
    <property type="project" value="TreeGrafter"/>
</dbReference>
<dbReference type="SUPFAM" id="SSF51735">
    <property type="entry name" value="NAD(P)-binding Rossmann-fold domains"/>
    <property type="match status" value="1"/>
</dbReference>
<keyword evidence="8" id="KW-0119">Carbohydrate metabolism</keyword>
<dbReference type="InterPro" id="IPR005886">
    <property type="entry name" value="UDP_G4E"/>
</dbReference>
<dbReference type="eggNOG" id="KOG1371">
    <property type="taxonomic scope" value="Eukaryota"/>
</dbReference>
<protein>
    <recommendedName>
        <fullName evidence="10">UDP-N-acetylglucosamine 4-epimerase</fullName>
        <ecNumber evidence="6">5.1.3.2</ecNumber>
        <ecNumber evidence="5">5.1.3.7</ecNumber>
    </recommendedName>
</protein>
<comment type="catalytic activity">
    <reaction evidence="2">
        <text>UDP-alpha-D-glucose = UDP-alpha-D-galactose</text>
        <dbReference type="Rhea" id="RHEA:22168"/>
        <dbReference type="ChEBI" id="CHEBI:58885"/>
        <dbReference type="ChEBI" id="CHEBI:66914"/>
        <dbReference type="EC" id="5.1.3.2"/>
    </reaction>
</comment>
<dbReference type="HOGENOM" id="CLU_007383_1_10_1"/>
<dbReference type="OMA" id="RDYDTPD"/>
<evidence type="ECO:0000259" key="12">
    <source>
        <dbReference type="Pfam" id="PF01370"/>
    </source>
</evidence>
<feature type="domain" description="NAD-dependent epimerase/dehydratase" evidence="12">
    <location>
        <begin position="4"/>
        <end position="47"/>
    </location>
</feature>
<dbReference type="AlphaFoldDB" id="H2YDP2"/>
<evidence type="ECO:0000313" key="14">
    <source>
        <dbReference type="Proteomes" id="UP000007875"/>
    </source>
</evidence>
<dbReference type="GO" id="GO:0005829">
    <property type="term" value="C:cytosol"/>
    <property type="evidence" value="ECO:0007669"/>
    <property type="project" value="TreeGrafter"/>
</dbReference>
<keyword evidence="8" id="KW-0299">Galactose metabolism</keyword>
<evidence type="ECO:0000256" key="4">
    <source>
        <dbReference type="ARBA" id="ARBA00004947"/>
    </source>
</evidence>
<dbReference type="GeneTree" id="ENSGT00940000158000"/>
<dbReference type="Ensembl" id="ENSCSAVT00000003493.1">
    <property type="protein sequence ID" value="ENSCSAVP00000003440.1"/>
    <property type="gene ID" value="ENSCSAVG00000002049.1"/>
</dbReference>
<dbReference type="STRING" id="51511.ENSCSAVP00000003440"/>
<evidence type="ECO:0000256" key="7">
    <source>
        <dbReference type="ARBA" id="ARBA00023027"/>
    </source>
</evidence>
<evidence type="ECO:0000256" key="3">
    <source>
        <dbReference type="ARBA" id="ARBA00001911"/>
    </source>
</evidence>
<evidence type="ECO:0000256" key="8">
    <source>
        <dbReference type="ARBA" id="ARBA00023144"/>
    </source>
</evidence>
<dbReference type="Proteomes" id="UP000007875">
    <property type="component" value="Unassembled WGS sequence"/>
</dbReference>
<comment type="pathway">
    <text evidence="4">Carbohydrate metabolism; galactose metabolism.</text>
</comment>
<proteinExistence type="predicted"/>